<dbReference type="Proteomes" id="UP001141806">
    <property type="component" value="Unassembled WGS sequence"/>
</dbReference>
<reference evidence="1" key="1">
    <citation type="journal article" date="2023" name="Plant J.">
        <title>The genome of the king protea, Protea cynaroides.</title>
        <authorList>
            <person name="Chang J."/>
            <person name="Duong T.A."/>
            <person name="Schoeman C."/>
            <person name="Ma X."/>
            <person name="Roodt D."/>
            <person name="Barker N."/>
            <person name="Li Z."/>
            <person name="Van de Peer Y."/>
            <person name="Mizrachi E."/>
        </authorList>
    </citation>
    <scope>NUCLEOTIDE SEQUENCE</scope>
    <source>
        <tissue evidence="1">Young leaves</tissue>
    </source>
</reference>
<sequence length="131" mass="14127">MILMSPPTTSITSTTRTTTIGFRGTDSLCLFGFTSPKCAFKSKMRIPKKPVSFCLSILSTAKLSSPSFASPIRFHSRILDCRFSSGTGDQAFRSRKTSVDAAGALGAGLGEHQLGQNIVLFLFFPSILKDI</sequence>
<evidence type="ECO:0000313" key="2">
    <source>
        <dbReference type="Proteomes" id="UP001141806"/>
    </source>
</evidence>
<proteinExistence type="predicted"/>
<comment type="caution">
    <text evidence="1">The sequence shown here is derived from an EMBL/GenBank/DDBJ whole genome shotgun (WGS) entry which is preliminary data.</text>
</comment>
<gene>
    <name evidence="1" type="ORF">NE237_017577</name>
</gene>
<dbReference type="EMBL" id="JAMYWD010000007">
    <property type="protein sequence ID" value="KAJ4965728.1"/>
    <property type="molecule type" value="Genomic_DNA"/>
</dbReference>
<protein>
    <submittedName>
        <fullName evidence="1">Uncharacterized protein</fullName>
    </submittedName>
</protein>
<keyword evidence="2" id="KW-1185">Reference proteome</keyword>
<name>A0A9Q0QN65_9MAGN</name>
<dbReference type="AlphaFoldDB" id="A0A9Q0QN65"/>
<accession>A0A9Q0QN65</accession>
<evidence type="ECO:0000313" key="1">
    <source>
        <dbReference type="EMBL" id="KAJ4965728.1"/>
    </source>
</evidence>
<organism evidence="1 2">
    <name type="scientific">Protea cynaroides</name>
    <dbReference type="NCBI Taxonomy" id="273540"/>
    <lineage>
        <taxon>Eukaryota</taxon>
        <taxon>Viridiplantae</taxon>
        <taxon>Streptophyta</taxon>
        <taxon>Embryophyta</taxon>
        <taxon>Tracheophyta</taxon>
        <taxon>Spermatophyta</taxon>
        <taxon>Magnoliopsida</taxon>
        <taxon>Proteales</taxon>
        <taxon>Proteaceae</taxon>
        <taxon>Protea</taxon>
    </lineage>
</organism>